<dbReference type="EMBL" id="SMMG02000009">
    <property type="protein sequence ID" value="KAA3461328.1"/>
    <property type="molecule type" value="Genomic_DNA"/>
</dbReference>
<dbReference type="CDD" id="cd09272">
    <property type="entry name" value="RNase_HI_RT_Ty1"/>
    <property type="match status" value="1"/>
</dbReference>
<gene>
    <name evidence="1" type="ORF">EPI10_027904</name>
</gene>
<evidence type="ECO:0000313" key="1">
    <source>
        <dbReference type="EMBL" id="KAA3461328.1"/>
    </source>
</evidence>
<name>A0A5B6UVM1_9ROSI</name>
<sequence length="181" mass="20541">MFNSLCIPVRTPYDSSIQLLKNRGNIVTQLEYAKIIGKFSGYPTILEGYYDANLETDNDEVSSTSGYVFTLVEQPFCRIGQEVEWLRNLLAEIPLWEKPIPLVSLSCDSQATIYVTKSQAYNGNKRHIRIGHESVRHLIKNGVLTLEYVRYERNIVDPLAKGLSRKMVLDSSRGMGLKPRG</sequence>
<dbReference type="AlphaFoldDB" id="A0A5B6UVM1"/>
<keyword evidence="2" id="KW-1185">Reference proteome</keyword>
<comment type="caution">
    <text evidence="1">The sequence shown here is derived from an EMBL/GenBank/DDBJ whole genome shotgun (WGS) entry which is preliminary data.</text>
</comment>
<accession>A0A5B6UVM1</accession>
<evidence type="ECO:0000313" key="2">
    <source>
        <dbReference type="Proteomes" id="UP000325315"/>
    </source>
</evidence>
<protein>
    <submittedName>
        <fullName evidence="1">Gag-pol polyprotein</fullName>
    </submittedName>
</protein>
<organism evidence="1 2">
    <name type="scientific">Gossypium australe</name>
    <dbReference type="NCBI Taxonomy" id="47621"/>
    <lineage>
        <taxon>Eukaryota</taxon>
        <taxon>Viridiplantae</taxon>
        <taxon>Streptophyta</taxon>
        <taxon>Embryophyta</taxon>
        <taxon>Tracheophyta</taxon>
        <taxon>Spermatophyta</taxon>
        <taxon>Magnoliopsida</taxon>
        <taxon>eudicotyledons</taxon>
        <taxon>Gunneridae</taxon>
        <taxon>Pentapetalae</taxon>
        <taxon>rosids</taxon>
        <taxon>malvids</taxon>
        <taxon>Malvales</taxon>
        <taxon>Malvaceae</taxon>
        <taxon>Malvoideae</taxon>
        <taxon>Gossypium</taxon>
    </lineage>
</organism>
<reference evidence="2" key="1">
    <citation type="journal article" date="2019" name="Plant Biotechnol. J.">
        <title>Genome sequencing of the Australian wild diploid species Gossypium australe highlights disease resistance and delayed gland morphogenesis.</title>
        <authorList>
            <person name="Cai Y."/>
            <person name="Cai X."/>
            <person name="Wang Q."/>
            <person name="Wang P."/>
            <person name="Zhang Y."/>
            <person name="Cai C."/>
            <person name="Xu Y."/>
            <person name="Wang K."/>
            <person name="Zhou Z."/>
            <person name="Wang C."/>
            <person name="Geng S."/>
            <person name="Li B."/>
            <person name="Dong Q."/>
            <person name="Hou Y."/>
            <person name="Wang H."/>
            <person name="Ai P."/>
            <person name="Liu Z."/>
            <person name="Yi F."/>
            <person name="Sun M."/>
            <person name="An G."/>
            <person name="Cheng J."/>
            <person name="Zhang Y."/>
            <person name="Shi Q."/>
            <person name="Xie Y."/>
            <person name="Shi X."/>
            <person name="Chang Y."/>
            <person name="Huang F."/>
            <person name="Chen Y."/>
            <person name="Hong S."/>
            <person name="Mi L."/>
            <person name="Sun Q."/>
            <person name="Zhang L."/>
            <person name="Zhou B."/>
            <person name="Peng R."/>
            <person name="Zhang X."/>
            <person name="Liu F."/>
        </authorList>
    </citation>
    <scope>NUCLEOTIDE SEQUENCE [LARGE SCALE GENOMIC DNA]</scope>
    <source>
        <strain evidence="2">cv. PA1801</strain>
    </source>
</reference>
<proteinExistence type="predicted"/>
<dbReference type="Proteomes" id="UP000325315">
    <property type="component" value="Unassembled WGS sequence"/>
</dbReference>
<dbReference type="OrthoDB" id="1001974at2759"/>